<dbReference type="CDD" id="cd01823">
    <property type="entry name" value="SEST_like"/>
    <property type="match status" value="1"/>
</dbReference>
<dbReference type="Proteomes" id="UP000587211">
    <property type="component" value="Unassembled WGS sequence"/>
</dbReference>
<sequence length="396" mass="41761">MKSFRRSSAVAASLALLAGLATALPASAGERSHPWHHPTSGEKYVAMGDSFVAGPGIPEQVPGGCARSDHNFPSLVAAEIGAKSFTDVSCSSATTAHYWNPQTTPAGDVPPQLDALTRDTTLVTIGTMGGNDVGLVGLAQTCLIQGCSTLPTQPYHDAIDGLADIYRRVIADVRKRSPKAQIVAVGYGTYVPTETCPALFRATNADLAYLQSMIDRLSDTIGRVAKEERVAFVDMRDIEGWQEHSACAAPADQWIRGLEAYGDGAPLHPSTAGMAQMADQALETIEPLVAGRHDSRRRLGRAAGTLRLHAVCQGPARKARVTLRVTGGQGLATSTTFGIGSRVVGTDTRAPFALTRSAASLRGHAHRGPARARVTLRHGSVVRTADLATSTPKCLR</sequence>
<dbReference type="GO" id="GO:0004806">
    <property type="term" value="F:triacylglycerol lipase activity"/>
    <property type="evidence" value="ECO:0007669"/>
    <property type="project" value="TreeGrafter"/>
</dbReference>
<dbReference type="EMBL" id="JACWMT010000004">
    <property type="protein sequence ID" value="MBD1272306.1"/>
    <property type="molecule type" value="Genomic_DNA"/>
</dbReference>
<dbReference type="PANTHER" id="PTHR37981:SF1">
    <property type="entry name" value="SGNH HYDROLASE-TYPE ESTERASE DOMAIN-CONTAINING PROTEIN"/>
    <property type="match status" value="1"/>
</dbReference>
<feature type="disulfide bond" evidence="2">
    <location>
        <begin position="196"/>
        <end position="247"/>
    </location>
</feature>
<gene>
    <name evidence="6" type="ORF">BJ975_001872</name>
    <name evidence="5" type="ORF">IDH50_18820</name>
</gene>
<dbReference type="AlphaFoldDB" id="A0A8I0G076"/>
<dbReference type="Proteomes" id="UP000659061">
    <property type="component" value="Unassembled WGS sequence"/>
</dbReference>
<evidence type="ECO:0000313" key="7">
    <source>
        <dbReference type="Proteomes" id="UP000587211"/>
    </source>
</evidence>
<dbReference type="PANTHER" id="PTHR37981">
    <property type="entry name" value="LIPASE 2"/>
    <property type="match status" value="1"/>
</dbReference>
<dbReference type="RefSeq" id="WP_179425264.1">
    <property type="nucleotide sequence ID" value="NZ_BAAAMP010000020.1"/>
</dbReference>
<dbReference type="InterPro" id="IPR013830">
    <property type="entry name" value="SGNH_hydro"/>
</dbReference>
<organism evidence="5 8">
    <name type="scientific">Aeromicrobium tamlense</name>
    <dbReference type="NCBI Taxonomy" id="375541"/>
    <lineage>
        <taxon>Bacteria</taxon>
        <taxon>Bacillati</taxon>
        <taxon>Actinomycetota</taxon>
        <taxon>Actinomycetes</taxon>
        <taxon>Propionibacteriales</taxon>
        <taxon>Nocardioidaceae</taxon>
        <taxon>Aeromicrobium</taxon>
    </lineage>
</organism>
<keyword evidence="3" id="KW-0732">Signal</keyword>
<keyword evidence="7" id="KW-1185">Reference proteome</keyword>
<reference evidence="6 7" key="1">
    <citation type="submission" date="2020-07" db="EMBL/GenBank/DDBJ databases">
        <title>Sequencing the genomes of 1000 actinobacteria strains.</title>
        <authorList>
            <person name="Klenk H.-P."/>
        </authorList>
    </citation>
    <scope>NUCLEOTIDE SEQUENCE [LARGE SCALE GENOMIC DNA]</scope>
    <source>
        <strain evidence="6 7">DSM 19087</strain>
    </source>
</reference>
<feature type="active site" evidence="1">
    <location>
        <position position="268"/>
    </location>
</feature>
<evidence type="ECO:0000256" key="3">
    <source>
        <dbReference type="SAM" id="SignalP"/>
    </source>
</evidence>
<feature type="domain" description="SGNH hydrolase-type esterase" evidence="4">
    <location>
        <begin position="46"/>
        <end position="275"/>
    </location>
</feature>
<evidence type="ECO:0000256" key="2">
    <source>
        <dbReference type="PIRSR" id="PIRSR637460-2"/>
    </source>
</evidence>
<dbReference type="InterPro" id="IPR037460">
    <property type="entry name" value="SEST-like"/>
</dbReference>
<proteinExistence type="predicted"/>
<evidence type="ECO:0000259" key="4">
    <source>
        <dbReference type="Pfam" id="PF13472"/>
    </source>
</evidence>
<name>A0A8I0G076_9ACTN</name>
<accession>A0A8I0G076</accession>
<keyword evidence="2" id="KW-1015">Disulfide bond</keyword>
<comment type="caution">
    <text evidence="5">The sequence shown here is derived from an EMBL/GenBank/DDBJ whole genome shotgun (WGS) entry which is preliminary data.</text>
</comment>
<protein>
    <submittedName>
        <fullName evidence="6">Lysophospholipase L1-like esterase</fullName>
    </submittedName>
    <submittedName>
        <fullName evidence="5">SGNH/GDSL hydrolase family protein</fullName>
    </submittedName>
</protein>
<dbReference type="InterPro" id="IPR036514">
    <property type="entry name" value="SGNH_hydro_sf"/>
</dbReference>
<evidence type="ECO:0000313" key="8">
    <source>
        <dbReference type="Proteomes" id="UP000659061"/>
    </source>
</evidence>
<feature type="chain" id="PRO_5034124970" evidence="3">
    <location>
        <begin position="29"/>
        <end position="396"/>
    </location>
</feature>
<feature type="signal peptide" evidence="3">
    <location>
        <begin position="1"/>
        <end position="28"/>
    </location>
</feature>
<evidence type="ECO:0000313" key="5">
    <source>
        <dbReference type="EMBL" id="MBD1272306.1"/>
    </source>
</evidence>
<dbReference type="GO" id="GO:0019433">
    <property type="term" value="P:triglyceride catabolic process"/>
    <property type="evidence" value="ECO:0007669"/>
    <property type="project" value="TreeGrafter"/>
</dbReference>
<keyword evidence="5" id="KW-0378">Hydrolase</keyword>
<dbReference type="Gene3D" id="3.40.50.1110">
    <property type="entry name" value="SGNH hydrolase"/>
    <property type="match status" value="1"/>
</dbReference>
<dbReference type="SUPFAM" id="SSF52266">
    <property type="entry name" value="SGNH hydrolase"/>
    <property type="match status" value="1"/>
</dbReference>
<dbReference type="EMBL" id="JACBZN010000001">
    <property type="protein sequence ID" value="NYI38497.1"/>
    <property type="molecule type" value="Genomic_DNA"/>
</dbReference>
<evidence type="ECO:0000256" key="1">
    <source>
        <dbReference type="PIRSR" id="PIRSR637460-1"/>
    </source>
</evidence>
<reference evidence="5" key="2">
    <citation type="submission" date="2020-09" db="EMBL/GenBank/DDBJ databases">
        <title>Novel species in genus Aeromicrobium.</title>
        <authorList>
            <person name="Zhang G."/>
        </authorList>
    </citation>
    <scope>NUCLEOTIDE SEQUENCE</scope>
    <source>
        <strain evidence="5">SSW1-57</strain>
    </source>
</reference>
<evidence type="ECO:0000313" key="6">
    <source>
        <dbReference type="EMBL" id="NYI38497.1"/>
    </source>
</evidence>
<feature type="disulfide bond" evidence="2">
    <location>
        <begin position="65"/>
        <end position="90"/>
    </location>
</feature>
<dbReference type="Pfam" id="PF13472">
    <property type="entry name" value="Lipase_GDSL_2"/>
    <property type="match status" value="1"/>
</dbReference>
<feature type="active site" description="Nucleophile" evidence="1">
    <location>
        <position position="50"/>
    </location>
</feature>